<dbReference type="Pfam" id="PF00999">
    <property type="entry name" value="Na_H_Exchanger"/>
    <property type="match status" value="1"/>
</dbReference>
<dbReference type="GO" id="GO:0016020">
    <property type="term" value="C:membrane"/>
    <property type="evidence" value="ECO:0007669"/>
    <property type="project" value="UniProtKB-SubCell"/>
</dbReference>
<comment type="similarity">
    <text evidence="9">Belongs to the monovalent cation:proton antiporter 2 (CPA2) transporter (TC 2.A.37) family. CHX (TC 2.A.37.4) subfamily.</text>
</comment>
<organism evidence="14 15">
    <name type="scientific">Kingdonia uniflora</name>
    <dbReference type="NCBI Taxonomy" id="39325"/>
    <lineage>
        <taxon>Eukaryota</taxon>
        <taxon>Viridiplantae</taxon>
        <taxon>Streptophyta</taxon>
        <taxon>Embryophyta</taxon>
        <taxon>Tracheophyta</taxon>
        <taxon>Spermatophyta</taxon>
        <taxon>Magnoliopsida</taxon>
        <taxon>Ranunculales</taxon>
        <taxon>Circaeasteraceae</taxon>
        <taxon>Kingdonia</taxon>
    </lineage>
</organism>
<keyword evidence="8 10" id="KW-0472">Membrane</keyword>
<accession>A0A7J7P3R4</accession>
<evidence type="ECO:0000259" key="12">
    <source>
        <dbReference type="Pfam" id="PF23256"/>
    </source>
</evidence>
<evidence type="ECO:0000256" key="6">
    <source>
        <dbReference type="ARBA" id="ARBA00022989"/>
    </source>
</evidence>
<evidence type="ECO:0000313" key="14">
    <source>
        <dbReference type="EMBL" id="KAF6174097.1"/>
    </source>
</evidence>
<dbReference type="InterPro" id="IPR057291">
    <property type="entry name" value="CHX17_2nd"/>
</dbReference>
<feature type="transmembrane region" description="Helical" evidence="10">
    <location>
        <begin position="132"/>
        <end position="154"/>
    </location>
</feature>
<dbReference type="GO" id="GO:0015297">
    <property type="term" value="F:antiporter activity"/>
    <property type="evidence" value="ECO:0007669"/>
    <property type="project" value="InterPro"/>
</dbReference>
<feature type="transmembrane region" description="Helical" evidence="10">
    <location>
        <begin position="413"/>
        <end position="435"/>
    </location>
</feature>
<evidence type="ECO:0000256" key="7">
    <source>
        <dbReference type="ARBA" id="ARBA00023065"/>
    </source>
</evidence>
<gene>
    <name evidence="14" type="ORF">GIB67_020279</name>
</gene>
<dbReference type="GO" id="GO:0006813">
    <property type="term" value="P:potassium ion transport"/>
    <property type="evidence" value="ECO:0007669"/>
    <property type="project" value="UniProtKB-KW"/>
</dbReference>
<protein>
    <recommendedName>
        <fullName evidence="16">Cation/H+ exchanger domain-containing protein</fullName>
    </recommendedName>
</protein>
<dbReference type="GO" id="GO:1902600">
    <property type="term" value="P:proton transmembrane transport"/>
    <property type="evidence" value="ECO:0007669"/>
    <property type="project" value="InterPro"/>
</dbReference>
<feature type="transmembrane region" description="Helical" evidence="10">
    <location>
        <begin position="71"/>
        <end position="87"/>
    </location>
</feature>
<feature type="transmembrane region" description="Helical" evidence="10">
    <location>
        <begin position="233"/>
        <end position="251"/>
    </location>
</feature>
<evidence type="ECO:0008006" key="16">
    <source>
        <dbReference type="Google" id="ProtNLM"/>
    </source>
</evidence>
<dbReference type="GO" id="GO:0006885">
    <property type="term" value="P:regulation of pH"/>
    <property type="evidence" value="ECO:0007669"/>
    <property type="project" value="TreeGrafter"/>
</dbReference>
<keyword evidence="5" id="KW-0630">Potassium</keyword>
<evidence type="ECO:0000256" key="2">
    <source>
        <dbReference type="ARBA" id="ARBA00022448"/>
    </source>
</evidence>
<dbReference type="GO" id="GO:0012505">
    <property type="term" value="C:endomembrane system"/>
    <property type="evidence" value="ECO:0007669"/>
    <property type="project" value="TreeGrafter"/>
</dbReference>
<feature type="domain" description="Cation/H+ exchanger transmembrane" evidence="11">
    <location>
        <begin position="54"/>
        <end position="431"/>
    </location>
</feature>
<sequence>MVKLTHVATLDNIVYCQKHRMILSKGVWLGDNPFDFSTPIFMMQIAISTGITGILRFLLKPLGQCSFVSQMLGGLIAGPTVLGRSHVFRGRIFPPRGAYVFETCQYFGILFFLFLVGLKMDLGIARKSGRKALIIGILSFVLPMLLTISVALLMKSFIPMDRKLGHSLPFIATFESLSSFHVIASFLSDLNLINSEIGRLAMASSMISSICSWTVAAALLIVEQYVHSQARGVALLILSIACMLIMIVYIMRPIMLWMVRNTPEGESIRELHILIIFVMVLVCALFGEFMGQHSLFGPMVLGLAIPSGSPLREMIEDKLEVFVSVVLLPLYFVAIGLRTDLFLIELDSFVLVELIAVFAFLGKVSGTMLPALYYDMTLTDAASLGLIMSAQGIMDLQFFKRALQLRVINEETYSIMIISTVLLTGTISPLIRTLYNPSRRYVAYKRRTIQHLKRNTELRVFVCVYREDNVPTIINLLEASNPTRESTICVYVLHLVELLGQATPILVSHQQAGKDNSSYNNRSKRIINAFGIYEQRNQGIVSIYAFTAISPYLSMHNDICSIALEKRASIIIIPFHKQRTSDGMVETTNPIRNVNRNVFNMAPCSVGLLIDRGTSGAKSCLMGSKSLFRVAVIFLGGADDREALSYGMRMADHSNVSLTVIRFLVLHETIIGKMVDMKLDGVLMNEFRTYCLGNERVVYREEVVTDGVGLVAVIQTMEYKYDLMIVGRRHDVESPLVKGLTEWNEFPELGYIGDMLGSSETDSGVSILVVQQQTRSAEGFNENPDLV</sequence>
<keyword evidence="6 10" id="KW-1133">Transmembrane helix</keyword>
<dbReference type="OrthoDB" id="1868135at2759"/>
<keyword evidence="3" id="KW-0633">Potassium transport</keyword>
<dbReference type="InterPro" id="IPR038770">
    <property type="entry name" value="Na+/solute_symporter_sf"/>
</dbReference>
<dbReference type="PANTHER" id="PTHR32468">
    <property type="entry name" value="CATION/H + ANTIPORTER"/>
    <property type="match status" value="1"/>
</dbReference>
<feature type="transmembrane region" description="Helical" evidence="10">
    <location>
        <begin position="343"/>
        <end position="361"/>
    </location>
</feature>
<comment type="subcellular location">
    <subcellularLocation>
        <location evidence="1">Membrane</location>
        <topology evidence="1">Multi-pass membrane protein</topology>
    </subcellularLocation>
</comment>
<feature type="domain" description="Cation/H(+) antiporter C-terminal" evidence="13">
    <location>
        <begin position="629"/>
        <end position="774"/>
    </location>
</feature>
<evidence type="ECO:0000256" key="8">
    <source>
        <dbReference type="ARBA" id="ARBA00023136"/>
    </source>
</evidence>
<evidence type="ECO:0000256" key="9">
    <source>
        <dbReference type="ARBA" id="ARBA00038341"/>
    </source>
</evidence>
<dbReference type="Pfam" id="PF23256">
    <property type="entry name" value="CHX17_2nd"/>
    <property type="match status" value="1"/>
</dbReference>
<dbReference type="Proteomes" id="UP000541444">
    <property type="component" value="Unassembled WGS sequence"/>
</dbReference>
<feature type="transmembrane region" description="Helical" evidence="10">
    <location>
        <begin position="271"/>
        <end position="289"/>
    </location>
</feature>
<evidence type="ECO:0000256" key="4">
    <source>
        <dbReference type="ARBA" id="ARBA00022692"/>
    </source>
</evidence>
<name>A0A7J7P3R4_9MAGN</name>
<evidence type="ECO:0000256" key="10">
    <source>
        <dbReference type="SAM" id="Phobius"/>
    </source>
</evidence>
<dbReference type="PANTHER" id="PTHR32468:SF66">
    <property type="entry name" value="CATION_H+ EXCHANGER DOMAIN-CONTAINING PROTEIN"/>
    <property type="match status" value="1"/>
</dbReference>
<evidence type="ECO:0000259" key="11">
    <source>
        <dbReference type="Pfam" id="PF00999"/>
    </source>
</evidence>
<keyword evidence="4 10" id="KW-0812">Transmembrane</keyword>
<feature type="transmembrane region" description="Helical" evidence="10">
    <location>
        <begin position="200"/>
        <end position="221"/>
    </location>
</feature>
<evidence type="ECO:0000256" key="1">
    <source>
        <dbReference type="ARBA" id="ARBA00004141"/>
    </source>
</evidence>
<keyword evidence="7" id="KW-0406">Ion transport</keyword>
<evidence type="ECO:0000256" key="3">
    <source>
        <dbReference type="ARBA" id="ARBA00022538"/>
    </source>
</evidence>
<feature type="transmembrane region" description="Helical" evidence="10">
    <location>
        <begin position="319"/>
        <end position="337"/>
    </location>
</feature>
<dbReference type="InterPro" id="IPR006153">
    <property type="entry name" value="Cation/H_exchanger_TM"/>
</dbReference>
<feature type="transmembrane region" description="Helical" evidence="10">
    <location>
        <begin position="40"/>
        <end position="59"/>
    </location>
</feature>
<feature type="domain" description="Cation/H(+) antiporter central" evidence="12">
    <location>
        <begin position="488"/>
        <end position="617"/>
    </location>
</feature>
<feature type="transmembrane region" description="Helical" evidence="10">
    <location>
        <begin position="166"/>
        <end position="188"/>
    </location>
</feature>
<dbReference type="EMBL" id="JACGCM010000304">
    <property type="protein sequence ID" value="KAF6174097.1"/>
    <property type="molecule type" value="Genomic_DNA"/>
</dbReference>
<comment type="caution">
    <text evidence="14">The sequence shown here is derived from an EMBL/GenBank/DDBJ whole genome shotgun (WGS) entry which is preliminary data.</text>
</comment>
<keyword evidence="2" id="KW-0813">Transport</keyword>
<evidence type="ECO:0000259" key="13">
    <source>
        <dbReference type="Pfam" id="PF23259"/>
    </source>
</evidence>
<reference evidence="14 15" key="1">
    <citation type="journal article" date="2020" name="IScience">
        <title>Genome Sequencing of the Endangered Kingdonia uniflora (Circaeasteraceae, Ranunculales) Reveals Potential Mechanisms of Evolutionary Specialization.</title>
        <authorList>
            <person name="Sun Y."/>
            <person name="Deng T."/>
            <person name="Zhang A."/>
            <person name="Moore M.J."/>
            <person name="Landis J.B."/>
            <person name="Lin N."/>
            <person name="Zhang H."/>
            <person name="Zhang X."/>
            <person name="Huang J."/>
            <person name="Zhang X."/>
            <person name="Sun H."/>
            <person name="Wang H."/>
        </authorList>
    </citation>
    <scope>NUCLEOTIDE SEQUENCE [LARGE SCALE GENOMIC DNA]</scope>
    <source>
        <strain evidence="14">TB1705</strain>
        <tissue evidence="14">Leaf</tissue>
    </source>
</reference>
<dbReference type="Pfam" id="PF23259">
    <property type="entry name" value="CHX17_C"/>
    <property type="match status" value="1"/>
</dbReference>
<evidence type="ECO:0000256" key="5">
    <source>
        <dbReference type="ARBA" id="ARBA00022958"/>
    </source>
</evidence>
<dbReference type="Gene3D" id="1.20.1530.20">
    <property type="match status" value="1"/>
</dbReference>
<keyword evidence="15" id="KW-1185">Reference proteome</keyword>
<dbReference type="InterPro" id="IPR057290">
    <property type="entry name" value="CHX17_C"/>
</dbReference>
<dbReference type="AlphaFoldDB" id="A0A7J7P3R4"/>
<dbReference type="InterPro" id="IPR050794">
    <property type="entry name" value="CPA2_transporter"/>
</dbReference>
<evidence type="ECO:0000313" key="15">
    <source>
        <dbReference type="Proteomes" id="UP000541444"/>
    </source>
</evidence>
<feature type="transmembrane region" description="Helical" evidence="10">
    <location>
        <begin position="99"/>
        <end position="120"/>
    </location>
</feature>
<proteinExistence type="inferred from homology"/>